<dbReference type="OrthoDB" id="3386925at2"/>
<name>A0A1C4V4A1_MICVI</name>
<reference evidence="2" key="1">
    <citation type="submission" date="2016-06" db="EMBL/GenBank/DDBJ databases">
        <authorList>
            <person name="Varghese N."/>
            <person name="Submissions Spin"/>
        </authorList>
    </citation>
    <scope>NUCLEOTIDE SEQUENCE [LARGE SCALE GENOMIC DNA]</scope>
    <source>
        <strain evidence="2">DSM 43909</strain>
    </source>
</reference>
<dbReference type="Proteomes" id="UP000198242">
    <property type="component" value="Chromosome I"/>
</dbReference>
<dbReference type="AlphaFoldDB" id="A0A1C4V4A1"/>
<keyword evidence="2" id="KW-1185">Reference proteome</keyword>
<proteinExistence type="predicted"/>
<sequence length="85" mass="9236">MALPTDRGVVVIDVEDDGTSTVRICAEVVNGAPVDVFAEHHGAVHVRVHNDVPMYTQGRRRISKRIAEVFDDNGTINVSRVRGAA</sequence>
<evidence type="ECO:0000313" key="1">
    <source>
        <dbReference type="EMBL" id="SCE78793.1"/>
    </source>
</evidence>
<evidence type="ECO:0000313" key="2">
    <source>
        <dbReference type="Proteomes" id="UP000198242"/>
    </source>
</evidence>
<accession>A0A1C4V4A1</accession>
<dbReference type="EMBL" id="LT607411">
    <property type="protein sequence ID" value="SCE78793.1"/>
    <property type="molecule type" value="Genomic_DNA"/>
</dbReference>
<gene>
    <name evidence="1" type="ORF">GA0074695_1117</name>
</gene>
<dbReference type="RefSeq" id="WP_089005267.1">
    <property type="nucleotide sequence ID" value="NZ_LT607411.1"/>
</dbReference>
<organism evidence="1 2">
    <name type="scientific">Micromonospora viridifaciens</name>
    <dbReference type="NCBI Taxonomy" id="1881"/>
    <lineage>
        <taxon>Bacteria</taxon>
        <taxon>Bacillati</taxon>
        <taxon>Actinomycetota</taxon>
        <taxon>Actinomycetes</taxon>
        <taxon>Micromonosporales</taxon>
        <taxon>Micromonosporaceae</taxon>
        <taxon>Micromonospora</taxon>
    </lineage>
</organism>
<protein>
    <submittedName>
        <fullName evidence="1">Uncharacterized protein</fullName>
    </submittedName>
</protein>